<evidence type="ECO:0000313" key="3">
    <source>
        <dbReference type="Proteomes" id="UP000541425"/>
    </source>
</evidence>
<feature type="transmembrane region" description="Helical" evidence="1">
    <location>
        <begin position="29"/>
        <end position="48"/>
    </location>
</feature>
<accession>A0A7W5UFV3</accession>
<dbReference type="EMBL" id="JACICA010000001">
    <property type="protein sequence ID" value="MBB3701671.1"/>
    <property type="molecule type" value="Genomic_DNA"/>
</dbReference>
<proteinExistence type="predicted"/>
<reference evidence="2 3" key="1">
    <citation type="submission" date="2020-08" db="EMBL/GenBank/DDBJ databases">
        <title>Genomic Encyclopedia of Type Strains, Phase IV (KMG-IV): sequencing the most valuable type-strain genomes for metagenomic binning, comparative biology and taxonomic classification.</title>
        <authorList>
            <person name="Goeker M."/>
        </authorList>
    </citation>
    <scope>NUCLEOTIDE SEQUENCE [LARGE SCALE GENOMIC DNA]</scope>
    <source>
        <strain evidence="2 3">DSM 22548</strain>
    </source>
</reference>
<evidence type="ECO:0000256" key="1">
    <source>
        <dbReference type="SAM" id="Phobius"/>
    </source>
</evidence>
<evidence type="ECO:0000313" key="2">
    <source>
        <dbReference type="EMBL" id="MBB3701671.1"/>
    </source>
</evidence>
<dbReference type="AlphaFoldDB" id="A0A7W5UFV3"/>
<organism evidence="2 3">
    <name type="scientific">Alloprevotella rava</name>
    <dbReference type="NCBI Taxonomy" id="671218"/>
    <lineage>
        <taxon>Bacteria</taxon>
        <taxon>Pseudomonadati</taxon>
        <taxon>Bacteroidota</taxon>
        <taxon>Bacteroidia</taxon>
        <taxon>Bacteroidales</taxon>
        <taxon>Prevotellaceae</taxon>
        <taxon>Alloprevotella</taxon>
    </lineage>
</organism>
<keyword evidence="1" id="KW-0472">Membrane</keyword>
<feature type="transmembrane region" description="Helical" evidence="1">
    <location>
        <begin position="86"/>
        <end position="106"/>
    </location>
</feature>
<sequence>MKKVIVAAVAPLIVNIVAGLLLSAYPLANMLMTSLAILVNALLVGILFQMGAESTHRLSLGMIFLVVGIMEFFSGFFAPTRLTDNWWVILFVALTAAQCVLTYLTIHYSKKA</sequence>
<comment type="caution">
    <text evidence="2">The sequence shown here is derived from an EMBL/GenBank/DDBJ whole genome shotgun (WGS) entry which is preliminary data.</text>
</comment>
<dbReference type="RefSeq" id="WP_183693544.1">
    <property type="nucleotide sequence ID" value="NZ_JACICA010000001.1"/>
</dbReference>
<gene>
    <name evidence="2" type="ORF">FHS60_000113</name>
</gene>
<protein>
    <submittedName>
        <fullName evidence="2">Uncharacterized membrane protein HdeD (DUF308 family)</fullName>
    </submittedName>
</protein>
<keyword evidence="1" id="KW-1133">Transmembrane helix</keyword>
<dbReference type="Proteomes" id="UP000541425">
    <property type="component" value="Unassembled WGS sequence"/>
</dbReference>
<keyword evidence="1" id="KW-0812">Transmembrane</keyword>
<name>A0A7W5UFV3_9BACT</name>
<feature type="transmembrane region" description="Helical" evidence="1">
    <location>
        <begin position="60"/>
        <end position="80"/>
    </location>
</feature>